<dbReference type="RefSeq" id="WP_075426288.1">
    <property type="nucleotide sequence ID" value="NZ_CZVJ01000001.1"/>
</dbReference>
<dbReference type="STRING" id="1633631.GCA_001442925_00694"/>
<accession>A0A0P1LBR9</accession>
<accession>A0A0P1MFV0</accession>
<proteinExistence type="predicted"/>
<accession>A0A0P1MA17</accession>
<gene>
    <name evidence="1" type="ORF">JGI4_00694</name>
</gene>
<sequence>MSRVKSIVKLIVLALVLIVAVMVGYTKISFGEEPSDQYCATYNLQDPRICYDKPLNCMCEIVVPPPK</sequence>
<reference evidence="1 2" key="1">
    <citation type="submission" date="2015-11" db="EMBL/GenBank/DDBJ databases">
        <authorList>
            <person name="Zhang Y."/>
            <person name="Guo Z."/>
        </authorList>
    </citation>
    <scope>NUCLEOTIDE SEQUENCE [LARGE SCALE GENOMIC DNA]</scope>
    <source>
        <strain evidence="1">JGI-4</strain>
    </source>
</reference>
<accession>A0A0P1L6R9</accession>
<dbReference type="EMBL" id="FAOP01000003">
    <property type="protein sequence ID" value="CUU03093.1"/>
    <property type="molecule type" value="Genomic_DNA"/>
</dbReference>
<accession>A0A0S4MWF6</accession>
<dbReference type="AlphaFoldDB" id="A0A0P1L6G9"/>
<protein>
    <submittedName>
        <fullName evidence="1">Uncharacterized protein</fullName>
    </submittedName>
</protein>
<accession>A0A0P1NT72</accession>
<evidence type="ECO:0000313" key="1">
    <source>
        <dbReference type="EMBL" id="CUU03093.1"/>
    </source>
</evidence>
<name>A0A0P1L6G9_9BACT</name>
<organism evidence="1 2">
    <name type="scientific">Candidatus Kryptonium thompsonii</name>
    <dbReference type="NCBI Taxonomy" id="1633631"/>
    <lineage>
        <taxon>Bacteria</taxon>
        <taxon>Pseudomonadati</taxon>
        <taxon>Candidatus Kryptoniota</taxon>
        <taxon>Candidatus Kryptonium</taxon>
    </lineage>
</organism>
<accession>A0A0P1LIT1</accession>
<accession>A0A0N7MZV4</accession>
<evidence type="ECO:0000313" key="2">
    <source>
        <dbReference type="Proteomes" id="UP000182011"/>
    </source>
</evidence>
<dbReference type="Proteomes" id="UP000182011">
    <property type="component" value="Unassembled WGS sequence"/>
</dbReference>
<accession>A0A0P1L6G9</accession>